<dbReference type="GO" id="GO:0016853">
    <property type="term" value="F:isomerase activity"/>
    <property type="evidence" value="ECO:0007669"/>
    <property type="project" value="UniProtKB-KW"/>
</dbReference>
<dbReference type="SUPFAM" id="SSF51658">
    <property type="entry name" value="Xylose isomerase-like"/>
    <property type="match status" value="1"/>
</dbReference>
<proteinExistence type="predicted"/>
<dbReference type="OrthoDB" id="9786584at2"/>
<feature type="domain" description="Xylose isomerase-like TIM barrel" evidence="2">
    <location>
        <begin position="113"/>
        <end position="360"/>
    </location>
</feature>
<name>A0A5R8KB79_9BACT</name>
<evidence type="ECO:0000313" key="3">
    <source>
        <dbReference type="EMBL" id="TLD69551.1"/>
    </source>
</evidence>
<sequence length="368" mass="41013">MGRLPRSPSLSNMKHTFPRPSPRSSRREEALLLPPSAFRLPPSAFRLPPSDCQTKNQEPRTKNQEPRTKNQELLSPLPITFLFSLFPFPLSNPMRFAICNEHWGNAPFEKVCEDAAACGYQGLELAPFTLKADPRTLDLADATRLVRIANSFGLEIIGLHWLLTKPAWLHITAPDPLLNNDAKIFGQTLARFCGALGGKVMVWGSPKARNLLPEWDRNEANLRAVDVVRGVAEEAVKHGVTIAMEPLGPKETNWMNSAAEGIEFCKLVDHPACKLHLDVKAMSAEDKPIPDIIRDSKEWFVHFHTNDPNLLGPGMGEVKYEPIIAALNEVGYTGWLSTEVFKYELGPKVIAQRSIDYLKQIIASQAKA</sequence>
<evidence type="ECO:0000259" key="2">
    <source>
        <dbReference type="Pfam" id="PF01261"/>
    </source>
</evidence>
<dbReference type="AlphaFoldDB" id="A0A5R8KB79"/>
<dbReference type="PANTHER" id="PTHR12110">
    <property type="entry name" value="HYDROXYPYRUVATE ISOMERASE"/>
    <property type="match status" value="1"/>
</dbReference>
<dbReference type="Gene3D" id="3.20.20.150">
    <property type="entry name" value="Divalent-metal-dependent TIM barrel enzymes"/>
    <property type="match status" value="1"/>
</dbReference>
<gene>
    <name evidence="3" type="ORF">FEM03_16460</name>
</gene>
<dbReference type="EMBL" id="VAUV01000012">
    <property type="protein sequence ID" value="TLD69551.1"/>
    <property type="molecule type" value="Genomic_DNA"/>
</dbReference>
<dbReference type="Pfam" id="PF01261">
    <property type="entry name" value="AP_endonuc_2"/>
    <property type="match status" value="1"/>
</dbReference>
<dbReference type="Proteomes" id="UP000306196">
    <property type="component" value="Unassembled WGS sequence"/>
</dbReference>
<accession>A0A5R8KB79</accession>
<comment type="caution">
    <text evidence="3">The sequence shown here is derived from an EMBL/GenBank/DDBJ whole genome shotgun (WGS) entry which is preliminary data.</text>
</comment>
<dbReference type="PANTHER" id="PTHR12110:SF21">
    <property type="entry name" value="XYLOSE ISOMERASE-LIKE TIM BARREL DOMAIN-CONTAINING PROTEIN"/>
    <property type="match status" value="1"/>
</dbReference>
<keyword evidence="3" id="KW-0413">Isomerase</keyword>
<feature type="compositionally biased region" description="Basic and acidic residues" evidence="1">
    <location>
        <begin position="57"/>
        <end position="70"/>
    </location>
</feature>
<evidence type="ECO:0000256" key="1">
    <source>
        <dbReference type="SAM" id="MobiDB-lite"/>
    </source>
</evidence>
<reference evidence="3 4" key="1">
    <citation type="submission" date="2019-05" db="EMBL/GenBank/DDBJ databases">
        <title>Verrucobacter flavum gen. nov., sp. nov. a new member of the family Verrucomicrobiaceae.</title>
        <authorList>
            <person name="Szuroczki S."/>
            <person name="Abbaszade G."/>
            <person name="Szabo A."/>
            <person name="Felfoldi T."/>
            <person name="Schumann P."/>
            <person name="Boka K."/>
            <person name="Keki Z."/>
            <person name="Toumi M."/>
            <person name="Toth E."/>
        </authorList>
    </citation>
    <scope>NUCLEOTIDE SEQUENCE [LARGE SCALE GENOMIC DNA]</scope>
    <source>
        <strain evidence="3 4">MG-N-17</strain>
    </source>
</reference>
<evidence type="ECO:0000313" key="4">
    <source>
        <dbReference type="Proteomes" id="UP000306196"/>
    </source>
</evidence>
<dbReference type="InterPro" id="IPR036237">
    <property type="entry name" value="Xyl_isomerase-like_sf"/>
</dbReference>
<organism evidence="3 4">
    <name type="scientific">Phragmitibacter flavus</name>
    <dbReference type="NCBI Taxonomy" id="2576071"/>
    <lineage>
        <taxon>Bacteria</taxon>
        <taxon>Pseudomonadati</taxon>
        <taxon>Verrucomicrobiota</taxon>
        <taxon>Verrucomicrobiia</taxon>
        <taxon>Verrucomicrobiales</taxon>
        <taxon>Verrucomicrobiaceae</taxon>
        <taxon>Phragmitibacter</taxon>
    </lineage>
</organism>
<protein>
    <submittedName>
        <fullName evidence="3">Sugar phosphate isomerase/epimerase</fullName>
    </submittedName>
</protein>
<feature type="region of interest" description="Disordered" evidence="1">
    <location>
        <begin position="1"/>
        <end position="71"/>
    </location>
</feature>
<dbReference type="InterPro" id="IPR050312">
    <property type="entry name" value="IolE/XylAMocC-like"/>
</dbReference>
<dbReference type="InterPro" id="IPR013022">
    <property type="entry name" value="Xyl_isomerase-like_TIM-brl"/>
</dbReference>
<keyword evidence="4" id="KW-1185">Reference proteome</keyword>